<gene>
    <name evidence="4" type="primary">garD</name>
    <name evidence="4" type="ORF">Mal52_44710</name>
</gene>
<dbReference type="GO" id="GO:0019698">
    <property type="term" value="P:D-galacturonate catabolic process"/>
    <property type="evidence" value="ECO:0007669"/>
    <property type="project" value="TreeGrafter"/>
</dbReference>
<keyword evidence="5" id="KW-1185">Reference proteome</keyword>
<dbReference type="Pfam" id="PF04295">
    <property type="entry name" value="GD_AH_second"/>
    <property type="match status" value="1"/>
</dbReference>
<dbReference type="SMART" id="SM00858">
    <property type="entry name" value="SAF"/>
    <property type="match status" value="1"/>
</dbReference>
<dbReference type="KEGG" id="sdyn:Mal52_44710"/>
<dbReference type="Gene3D" id="2.30.130.110">
    <property type="match status" value="1"/>
</dbReference>
<evidence type="ECO:0000313" key="5">
    <source>
        <dbReference type="Proteomes" id="UP000319383"/>
    </source>
</evidence>
<name>A0A517ZU34_9PLAN</name>
<dbReference type="InterPro" id="IPR048332">
    <property type="entry name" value="GD_AH_C"/>
</dbReference>
<reference evidence="4 5" key="1">
    <citation type="submission" date="2019-02" db="EMBL/GenBank/DDBJ databases">
        <title>Deep-cultivation of Planctomycetes and their phenomic and genomic characterization uncovers novel biology.</title>
        <authorList>
            <person name="Wiegand S."/>
            <person name="Jogler M."/>
            <person name="Boedeker C."/>
            <person name="Pinto D."/>
            <person name="Vollmers J."/>
            <person name="Rivas-Marin E."/>
            <person name="Kohn T."/>
            <person name="Peeters S.H."/>
            <person name="Heuer A."/>
            <person name="Rast P."/>
            <person name="Oberbeckmann S."/>
            <person name="Bunk B."/>
            <person name="Jeske O."/>
            <person name="Meyerdierks A."/>
            <person name="Storesund J.E."/>
            <person name="Kallscheuer N."/>
            <person name="Luecker S."/>
            <person name="Lage O.M."/>
            <person name="Pohl T."/>
            <person name="Merkel B.J."/>
            <person name="Hornburger P."/>
            <person name="Mueller R.-W."/>
            <person name="Bruemmer F."/>
            <person name="Labrenz M."/>
            <person name="Spormann A.M."/>
            <person name="Op den Camp H."/>
            <person name="Overmann J."/>
            <person name="Amann R."/>
            <person name="Jetten M.S.M."/>
            <person name="Mascher T."/>
            <person name="Medema M.H."/>
            <person name="Devos D.P."/>
            <person name="Kaster A.-K."/>
            <person name="Ovreas L."/>
            <person name="Rohde M."/>
            <person name="Galperin M.Y."/>
            <person name="Jogler C."/>
        </authorList>
    </citation>
    <scope>NUCLEOTIDE SEQUENCE [LARGE SCALE GENOMIC DNA]</scope>
    <source>
        <strain evidence="4 5">Mal52</strain>
    </source>
</reference>
<sequence length="517" mass="54688">MSAVTTNPFISLHADDNIAVAARQVPAGTTLEIAGHSLTTNDTIDLGHKVAVTAIAKGQPVKKFGQTIGFASRDIPAGTWVHTHNVVIGELELDYACASDIPPDPAPITGRTFMGYRRPDGRAATRNYVGIISTVNCSASTSKYAAAQFDQALLEQYENVDGIIPLVHKAGCAMQYGGDDHYQLNRVLSGFAKHPNIGAYVIVGLGCETGPGSFLAEKTGLVQLQIPGQQPEELPLILNIQDVGGVRKTVERTVEVLKELLPEANKVRREPIPVSELILGCECGGSDGNSGVTANPALGIASDLLIAHGGTSILAETPEICGGEHTLTRRAATKEVGEKLIERVRWWEEYTAKFGVEINNNPSPGNKKGGLTTIYEKSLGAIAKGGRTALKAVYQYAEPVTEKGFVFMDSPGYDPASVTGMVAGGANVVVFTTGRGSCFGCKPVPSIKVATNTPMYERMVDDMDINAGKVLDGSTVEDVGAEIFEMIVATASGEKTKSEAQGIGDEEFCPWSIGPVL</sequence>
<keyword evidence="2 4" id="KW-0456">Lyase</keyword>
<comment type="similarity">
    <text evidence="1">Belongs to the UxaA family.</text>
</comment>
<dbReference type="Pfam" id="PF20629">
    <property type="entry name" value="GD_AH_C"/>
    <property type="match status" value="1"/>
</dbReference>
<evidence type="ECO:0000313" key="4">
    <source>
        <dbReference type="EMBL" id="QDU45974.1"/>
    </source>
</evidence>
<dbReference type="RefSeq" id="WP_145378505.1">
    <property type="nucleotide sequence ID" value="NZ_CP036276.1"/>
</dbReference>
<accession>A0A517ZU34</accession>
<dbReference type="InterPro" id="IPR052172">
    <property type="entry name" value="UxaA_altronate/galactarate_dh"/>
</dbReference>
<dbReference type="EMBL" id="CP036276">
    <property type="protein sequence ID" value="QDU45974.1"/>
    <property type="molecule type" value="Genomic_DNA"/>
</dbReference>
<dbReference type="GO" id="GO:0008867">
    <property type="term" value="F:galactarate dehydratase activity"/>
    <property type="evidence" value="ECO:0007669"/>
    <property type="project" value="UniProtKB-EC"/>
</dbReference>
<evidence type="ECO:0000259" key="3">
    <source>
        <dbReference type="SMART" id="SM00858"/>
    </source>
</evidence>
<dbReference type="CDD" id="cd11613">
    <property type="entry name" value="SAF_AH_GD"/>
    <property type="match status" value="1"/>
</dbReference>
<dbReference type="Pfam" id="PF08666">
    <property type="entry name" value="SAF"/>
    <property type="match status" value="1"/>
</dbReference>
<evidence type="ECO:0000256" key="2">
    <source>
        <dbReference type="ARBA" id="ARBA00023239"/>
    </source>
</evidence>
<dbReference type="AlphaFoldDB" id="A0A517ZU34"/>
<proteinExistence type="inferred from homology"/>
<feature type="domain" description="SAF" evidence="3">
    <location>
        <begin position="16"/>
        <end position="87"/>
    </location>
</feature>
<protein>
    <submittedName>
        <fullName evidence="4">D-galactarate dehydratase</fullName>
        <ecNumber evidence="4">4.2.1.42</ecNumber>
    </submittedName>
</protein>
<dbReference type="InterPro" id="IPR007392">
    <property type="entry name" value="GD_AH_second"/>
</dbReference>
<dbReference type="PANTHER" id="PTHR30536">
    <property type="entry name" value="ALTRONATE/GALACTARATE DEHYDRATASE"/>
    <property type="match status" value="1"/>
</dbReference>
<dbReference type="EC" id="4.2.1.42" evidence="4"/>
<organism evidence="4 5">
    <name type="scientific">Symmachiella dynata</name>
    <dbReference type="NCBI Taxonomy" id="2527995"/>
    <lineage>
        <taxon>Bacteria</taxon>
        <taxon>Pseudomonadati</taxon>
        <taxon>Planctomycetota</taxon>
        <taxon>Planctomycetia</taxon>
        <taxon>Planctomycetales</taxon>
        <taxon>Planctomycetaceae</taxon>
        <taxon>Symmachiella</taxon>
    </lineage>
</organism>
<evidence type="ECO:0000256" key="1">
    <source>
        <dbReference type="ARBA" id="ARBA00010986"/>
    </source>
</evidence>
<dbReference type="InterPro" id="IPR044144">
    <property type="entry name" value="SAF_UxaA/GarD"/>
</dbReference>
<dbReference type="InterPro" id="IPR013974">
    <property type="entry name" value="SAF"/>
</dbReference>
<dbReference type="PANTHER" id="PTHR30536:SF5">
    <property type="entry name" value="ALTRONATE DEHYDRATASE"/>
    <property type="match status" value="1"/>
</dbReference>
<dbReference type="Proteomes" id="UP000319383">
    <property type="component" value="Chromosome"/>
</dbReference>